<evidence type="ECO:0000256" key="2">
    <source>
        <dbReference type="SAM" id="Phobius"/>
    </source>
</evidence>
<feature type="transmembrane region" description="Helical" evidence="2">
    <location>
        <begin position="20"/>
        <end position="40"/>
    </location>
</feature>
<keyword evidence="2" id="KW-1133">Transmembrane helix</keyword>
<accession>A0A080N1S2</accession>
<dbReference type="Proteomes" id="UP000028730">
    <property type="component" value="Unassembled WGS sequence"/>
</dbReference>
<evidence type="ECO:0000256" key="1">
    <source>
        <dbReference type="SAM" id="MobiDB-lite"/>
    </source>
</evidence>
<reference evidence="3 4" key="1">
    <citation type="journal article" date="2014" name="Appl. Environ. Microbiol.">
        <title>Genomic encyclopedia of type strains of the genus Bifidobacterium.</title>
        <authorList>
            <person name="Milani C."/>
            <person name="Lugli G.A."/>
            <person name="Duranti S."/>
            <person name="Turroni F."/>
            <person name="Bottacini F."/>
            <person name="Mangifesta M."/>
            <person name="Sanchez B."/>
            <person name="Viappiani A."/>
            <person name="Mancabelli L."/>
            <person name="Taminiau B."/>
            <person name="Delcenserie V."/>
            <person name="Barrangou R."/>
            <person name="Margolles A."/>
            <person name="van Sinderen D."/>
            <person name="Ventura M."/>
        </authorList>
    </citation>
    <scope>NUCLEOTIDE SEQUENCE [LARGE SCALE GENOMIC DNA]</scope>
    <source>
        <strain evidence="3 4">DSM 19703</strain>
    </source>
</reference>
<evidence type="ECO:0000313" key="4">
    <source>
        <dbReference type="Proteomes" id="UP000028730"/>
    </source>
</evidence>
<dbReference type="STRING" id="1341695.BBOMB_0075"/>
<feature type="compositionally biased region" description="Polar residues" evidence="1">
    <location>
        <begin position="257"/>
        <end position="270"/>
    </location>
</feature>
<proteinExistence type="predicted"/>
<keyword evidence="2" id="KW-0812">Transmembrane</keyword>
<dbReference type="EMBL" id="ATLK01000001">
    <property type="protein sequence ID" value="KFF30767.1"/>
    <property type="molecule type" value="Genomic_DNA"/>
</dbReference>
<evidence type="ECO:0000313" key="3">
    <source>
        <dbReference type="EMBL" id="KFF30767.1"/>
    </source>
</evidence>
<protein>
    <submittedName>
        <fullName evidence="3">Uncharacterized protein</fullName>
    </submittedName>
</protein>
<keyword evidence="4" id="KW-1185">Reference proteome</keyword>
<comment type="caution">
    <text evidence="3">The sequence shown here is derived from an EMBL/GenBank/DDBJ whole genome shotgun (WGS) entry which is preliminary data.</text>
</comment>
<name>A0A080N1S2_9BIFI</name>
<feature type="region of interest" description="Disordered" evidence="1">
    <location>
        <begin position="180"/>
        <end position="270"/>
    </location>
</feature>
<feature type="compositionally biased region" description="Basic and acidic residues" evidence="1">
    <location>
        <begin position="180"/>
        <end position="207"/>
    </location>
</feature>
<sequence length="270" mass="28873">MSVEKIPEPSDERRNAFKPVAAVVAIALVVGLCAAGWLLWQHHEDTQAGRQCTQARVTALKARKDYESLLAGKQVKEAKGVTGEQVKDAKGVTALTDDLKRKEPAMPSCPTGKRDSVLETSGRLGQAEAWYTKQIKTVKTDVKKVLASRDDKTLADAQSVYDSSEGKVADENTRTQLKKALDGKDAKSGEERCGCGERQRAGQERSRPAGRRTSPGTSRGAAAGRRATGGAGPAAGGARVCGWLAGTRRRLHPARTTELQPTRSATAARQ</sequence>
<dbReference type="eggNOG" id="ENOG502ZIJN">
    <property type="taxonomic scope" value="Bacteria"/>
</dbReference>
<dbReference type="RefSeq" id="WP_044093256.1">
    <property type="nucleotide sequence ID" value="NZ_ATLK01000001.1"/>
</dbReference>
<gene>
    <name evidence="3" type="ORF">BBOMB_0075</name>
</gene>
<organism evidence="3 4">
    <name type="scientific">Bifidobacterium bombi DSM 19703</name>
    <dbReference type="NCBI Taxonomy" id="1341695"/>
    <lineage>
        <taxon>Bacteria</taxon>
        <taxon>Bacillati</taxon>
        <taxon>Actinomycetota</taxon>
        <taxon>Actinomycetes</taxon>
        <taxon>Bifidobacteriales</taxon>
        <taxon>Bifidobacteriaceae</taxon>
        <taxon>Bifidobacterium</taxon>
    </lineage>
</organism>
<dbReference type="AlphaFoldDB" id="A0A080N1S2"/>
<feature type="compositionally biased region" description="Low complexity" evidence="1">
    <location>
        <begin position="214"/>
        <end position="226"/>
    </location>
</feature>
<keyword evidence="2" id="KW-0472">Membrane</keyword>